<dbReference type="Gene3D" id="3.30.70.940">
    <property type="entry name" value="NusG, N-terminal domain"/>
    <property type="match status" value="1"/>
</dbReference>
<dbReference type="Proteomes" id="UP000435649">
    <property type="component" value="Unassembled WGS sequence"/>
</dbReference>
<evidence type="ECO:0000313" key="1">
    <source>
        <dbReference type="EMBL" id="MST95835.1"/>
    </source>
</evidence>
<dbReference type="InterPro" id="IPR036735">
    <property type="entry name" value="NGN_dom_sf"/>
</dbReference>
<accession>A0A844FYW8</accession>
<dbReference type="EMBL" id="VUNS01000002">
    <property type="protein sequence ID" value="MST95835.1"/>
    <property type="molecule type" value="Genomic_DNA"/>
</dbReference>
<dbReference type="RefSeq" id="WP_154416843.1">
    <property type="nucleotide sequence ID" value="NZ_VUNS01000002.1"/>
</dbReference>
<sequence length="187" mass="21811">MEEHLDDDIYSDLLRVHEGSAWMYFKSKSLCEIKLYEALKAQNVICYLPLIKKTTEYQHRIYTRMVPMFGGGYVFASIVRHGFDLTRINRNLLKVFYLNDYDSASLLKDLRTVRKYEILAQTHKVEVMTNLQINDPVVITKGYLKGEVAQIKRFKNHETVVVQLAAIPVVMTVELPVDFVNRKDFCL</sequence>
<name>A0A844FYW8_9BACT</name>
<protein>
    <recommendedName>
        <fullName evidence="3">Transcription antitermination factor NusG</fullName>
    </recommendedName>
</protein>
<dbReference type="AlphaFoldDB" id="A0A844FYW8"/>
<evidence type="ECO:0000313" key="2">
    <source>
        <dbReference type="Proteomes" id="UP000435649"/>
    </source>
</evidence>
<proteinExistence type="predicted"/>
<comment type="caution">
    <text evidence="1">The sequence shown here is derived from an EMBL/GenBank/DDBJ whole genome shotgun (WGS) entry which is preliminary data.</text>
</comment>
<dbReference type="GO" id="GO:0006354">
    <property type="term" value="P:DNA-templated transcription elongation"/>
    <property type="evidence" value="ECO:0007669"/>
    <property type="project" value="InterPro"/>
</dbReference>
<gene>
    <name evidence="1" type="ORF">FYJ85_02100</name>
</gene>
<evidence type="ECO:0008006" key="3">
    <source>
        <dbReference type="Google" id="ProtNLM"/>
    </source>
</evidence>
<organism evidence="1 2">
    <name type="scientific">Victivallis lenta</name>
    <dbReference type="NCBI Taxonomy" id="2606640"/>
    <lineage>
        <taxon>Bacteria</taxon>
        <taxon>Pseudomonadati</taxon>
        <taxon>Lentisphaerota</taxon>
        <taxon>Lentisphaeria</taxon>
        <taxon>Victivallales</taxon>
        <taxon>Victivallaceae</taxon>
        <taxon>Victivallis</taxon>
    </lineage>
</organism>
<keyword evidence="2" id="KW-1185">Reference proteome</keyword>
<reference evidence="1 2" key="1">
    <citation type="submission" date="2019-08" db="EMBL/GenBank/DDBJ databases">
        <title>In-depth cultivation of the pig gut microbiome towards novel bacterial diversity and tailored functional studies.</title>
        <authorList>
            <person name="Wylensek D."/>
            <person name="Hitch T.C.A."/>
            <person name="Clavel T."/>
        </authorList>
    </citation>
    <scope>NUCLEOTIDE SEQUENCE [LARGE SCALE GENOMIC DNA]</scope>
    <source>
        <strain evidence="1 2">BBE-744-WT-12</strain>
    </source>
</reference>